<keyword evidence="6" id="KW-0472">Membrane</keyword>
<keyword evidence="4" id="KW-0653">Protein transport</keyword>
<comment type="caution">
    <text evidence="9">The sequence shown here is derived from an EMBL/GenBank/DDBJ whole genome shotgun (WGS) entry which is preliminary data.</text>
</comment>
<sequence length="440" mass="50889">MSDYLDLLKTMERPKGLISYDNGDDDDDVGVLNGFSASCLTTGELQQHWRAVKQNIRSIKVLFEIPSARIVEHASSRYVVYQIAVIRSGSYDCKHVAIERRYSDFLHLHQQLLQDFSEELEEVTLPKKKLVRNFSEENIAERRVALCDYLTQLYARCYVRRSPTFIAFFTHPELKISYDLLRGGRFSHALEALQSVLVLQEKLSIHDPALLVPTMCALVVCHRDLGNLDRAFQTGHRALPTMRRYGLCRYHGPLLEAMVDLGYQLANPVAQLQDELIKMQNSPHGPVSMFMQRGLDADVKKQLEEEEKRIVSDEHWFLDLPELKAKESYIVEERSYVPCEDLVYGRMSFKGFNPDVEKLMALMNAPREEKEEDEDEKNETRMDTDITDEEMARRYGSLVESMKKRFAKKRDRSSLKGNREDVSQNTIPSQPKKAFLKPQD</sequence>
<dbReference type="SMART" id="SM00312">
    <property type="entry name" value="PX"/>
    <property type="match status" value="1"/>
</dbReference>
<dbReference type="GO" id="GO:0031901">
    <property type="term" value="C:early endosome membrane"/>
    <property type="evidence" value="ECO:0007669"/>
    <property type="project" value="UniProtKB-SubCell"/>
</dbReference>
<dbReference type="GO" id="GO:1901981">
    <property type="term" value="F:phosphatidylinositol phosphate binding"/>
    <property type="evidence" value="ECO:0007669"/>
    <property type="project" value="TreeGrafter"/>
</dbReference>
<proteinExistence type="predicted"/>
<reference evidence="9" key="1">
    <citation type="submission" date="2023-03" db="EMBL/GenBank/DDBJ databases">
        <title>Electrophorus voltai genome.</title>
        <authorList>
            <person name="Bian C."/>
        </authorList>
    </citation>
    <scope>NUCLEOTIDE SEQUENCE</scope>
    <source>
        <strain evidence="9">CB-2022</strain>
        <tissue evidence="9">Muscle</tissue>
    </source>
</reference>
<dbReference type="Proteomes" id="UP001239994">
    <property type="component" value="Unassembled WGS sequence"/>
</dbReference>
<organism evidence="9 10">
    <name type="scientific">Electrophorus voltai</name>
    <dbReference type="NCBI Taxonomy" id="2609070"/>
    <lineage>
        <taxon>Eukaryota</taxon>
        <taxon>Metazoa</taxon>
        <taxon>Chordata</taxon>
        <taxon>Craniata</taxon>
        <taxon>Vertebrata</taxon>
        <taxon>Euteleostomi</taxon>
        <taxon>Actinopterygii</taxon>
        <taxon>Neopterygii</taxon>
        <taxon>Teleostei</taxon>
        <taxon>Ostariophysi</taxon>
        <taxon>Gymnotiformes</taxon>
        <taxon>Gymnotoidei</taxon>
        <taxon>Gymnotidae</taxon>
        <taxon>Electrophorus</taxon>
    </lineage>
</organism>
<dbReference type="InterPro" id="IPR001683">
    <property type="entry name" value="PX_dom"/>
</dbReference>
<keyword evidence="3" id="KW-0967">Endosome</keyword>
<name>A0AAD9DQ29_9TELE</name>
<evidence type="ECO:0000256" key="5">
    <source>
        <dbReference type="ARBA" id="ARBA00023121"/>
    </source>
</evidence>
<evidence type="ECO:0000256" key="6">
    <source>
        <dbReference type="ARBA" id="ARBA00023136"/>
    </source>
</evidence>
<dbReference type="PANTHER" id="PTHR20939">
    <property type="entry name" value="SORTING NEXIN 20, 21"/>
    <property type="match status" value="1"/>
</dbReference>
<evidence type="ECO:0000256" key="3">
    <source>
        <dbReference type="ARBA" id="ARBA00022753"/>
    </source>
</evidence>
<dbReference type="AlphaFoldDB" id="A0AAD9DQ29"/>
<dbReference type="PANTHER" id="PTHR20939:SF1">
    <property type="entry name" value="SORTING NEXIN-20"/>
    <property type="match status" value="1"/>
</dbReference>
<dbReference type="PROSITE" id="PS50195">
    <property type="entry name" value="PX"/>
    <property type="match status" value="1"/>
</dbReference>
<protein>
    <recommendedName>
        <fullName evidence="8">PX domain-containing protein</fullName>
    </recommendedName>
</protein>
<dbReference type="SUPFAM" id="SSF64268">
    <property type="entry name" value="PX domain"/>
    <property type="match status" value="1"/>
</dbReference>
<evidence type="ECO:0000256" key="7">
    <source>
        <dbReference type="SAM" id="MobiDB-lite"/>
    </source>
</evidence>
<dbReference type="InterPro" id="IPR039937">
    <property type="entry name" value="SNX20/SNX21"/>
</dbReference>
<dbReference type="InterPro" id="IPR036871">
    <property type="entry name" value="PX_dom_sf"/>
</dbReference>
<feature type="compositionally biased region" description="Basic and acidic residues" evidence="7">
    <location>
        <begin position="412"/>
        <end position="422"/>
    </location>
</feature>
<feature type="region of interest" description="Disordered" evidence="7">
    <location>
        <begin position="365"/>
        <end position="440"/>
    </location>
</feature>
<gene>
    <name evidence="9" type="ORF">P4O66_002646</name>
</gene>
<evidence type="ECO:0000256" key="4">
    <source>
        <dbReference type="ARBA" id="ARBA00022927"/>
    </source>
</evidence>
<dbReference type="Pfam" id="PF00787">
    <property type="entry name" value="PX"/>
    <property type="match status" value="1"/>
</dbReference>
<dbReference type="GO" id="GO:0015031">
    <property type="term" value="P:protein transport"/>
    <property type="evidence" value="ECO:0007669"/>
    <property type="project" value="UniProtKB-KW"/>
</dbReference>
<dbReference type="Gene3D" id="3.30.1520.10">
    <property type="entry name" value="Phox-like domain"/>
    <property type="match status" value="1"/>
</dbReference>
<keyword evidence="5" id="KW-0446">Lipid-binding</keyword>
<evidence type="ECO:0000313" key="9">
    <source>
        <dbReference type="EMBL" id="KAK1788569.1"/>
    </source>
</evidence>
<keyword evidence="10" id="KW-1185">Reference proteome</keyword>
<evidence type="ECO:0000256" key="1">
    <source>
        <dbReference type="ARBA" id="ARBA00004469"/>
    </source>
</evidence>
<evidence type="ECO:0000259" key="8">
    <source>
        <dbReference type="PROSITE" id="PS50195"/>
    </source>
</evidence>
<evidence type="ECO:0000313" key="10">
    <source>
        <dbReference type="Proteomes" id="UP001239994"/>
    </source>
</evidence>
<dbReference type="EMBL" id="JAROKS010000022">
    <property type="protein sequence ID" value="KAK1788569.1"/>
    <property type="molecule type" value="Genomic_DNA"/>
</dbReference>
<feature type="domain" description="PX" evidence="8">
    <location>
        <begin position="59"/>
        <end position="176"/>
    </location>
</feature>
<dbReference type="Pfam" id="PF10175">
    <property type="entry name" value="MPP6"/>
    <property type="match status" value="1"/>
</dbReference>
<comment type="subcellular location">
    <subcellularLocation>
        <location evidence="1">Early endosome membrane</location>
        <topology evidence="1">Peripheral membrane protein</topology>
        <orientation evidence="1">Cytoplasmic side</orientation>
    </subcellularLocation>
</comment>
<accession>A0AAD9DQ29</accession>
<keyword evidence="2" id="KW-0813">Transport</keyword>
<evidence type="ECO:0000256" key="2">
    <source>
        <dbReference type="ARBA" id="ARBA00022448"/>
    </source>
</evidence>